<reference evidence="5" key="1">
    <citation type="submission" date="2016-06" db="EMBL/GenBank/DDBJ databases">
        <title>Four novel species of enterococci isolated from chicken manure.</title>
        <authorList>
            <person name="Van Tyne D."/>
        </authorList>
    </citation>
    <scope>NUCLEOTIDE SEQUENCE [LARGE SCALE GENOMIC DNA]</scope>
    <source>
        <strain evidence="5">JM9A</strain>
    </source>
</reference>
<dbReference type="PROSITE" id="PS50093">
    <property type="entry name" value="PKD"/>
    <property type="match status" value="1"/>
</dbReference>
<dbReference type="PROSITE" id="PS51257">
    <property type="entry name" value="PROKAR_LIPOPROTEIN"/>
    <property type="match status" value="1"/>
</dbReference>
<evidence type="ECO:0008006" key="6">
    <source>
        <dbReference type="Google" id="ProtNLM"/>
    </source>
</evidence>
<dbReference type="InterPro" id="IPR005201">
    <property type="entry name" value="TIM_ENGase"/>
</dbReference>
<organism evidence="4 5">
    <name type="scientific">Enterococcus diestrammenae</name>
    <dbReference type="NCBI Taxonomy" id="1155073"/>
    <lineage>
        <taxon>Bacteria</taxon>
        <taxon>Bacillati</taxon>
        <taxon>Bacillota</taxon>
        <taxon>Bacilli</taxon>
        <taxon>Lactobacillales</taxon>
        <taxon>Enterococcaceae</taxon>
        <taxon>Enterococcus</taxon>
    </lineage>
</organism>
<feature type="chain" id="PRO_5045885356" description="Mannosyl-glycoprotein endo-beta-N-acetylglucosaminidase" evidence="1">
    <location>
        <begin position="25"/>
        <end position="952"/>
    </location>
</feature>
<sequence length="952" mass="105068">MKHIHFKSAAVLTLLAALMIGASGCETKGATQQKDGAQQVVYSETEEAKLNRGMDNQPQSSYWFPEDLLKWDFEKDEDAKYNVSTTPLAKRVEKEQLTKSNATQDADMQVVALSIMNASTSGNAPRGINTFDANVFSSWQYIDKMVYWGGSSGEGIIVPPSADVIDAAHKNGVPILGTVFFPQTAHGGKIEWLSQFLEKDKAGHFPIVDKLIEVADQYGFDGWFINQETDNEVTSFDEAAANKEETKEDTATNELNKKHATLMQELIKEYKEKVGEKQELMWYDSMTEEGKMDWQNALTDKNDAFMVDGDMNPVADDMFLNFWWNTDELAKDKLLEKSAAKAKELNIDPYDLFAGIDVQADGYMTPTRWSLFTDKNNKPLTSLGLYVPDWTYFSGGTPDDIQARENTFWVNGQADPTLSVPVADGQWPGVSTYALEQTAVTQTPFVTNFNLGNGYNYFIDGKKVSGLDWNNRSLQDVLPTYRWIFEHGKGNQLDVLMDYAEAYQGGNSLKLRGTMNENTASKIKLYGTDLQLTKDTVFTTTAKASEKTDLKLILTMVDGTEETIKGDKKVGSDWTKVTFDVDKLTDQKVKSIAYSLASEKTSDVYEFNFGQLAITTKEAKNTETVKNVAIEDALFDEEESNYAGIRLTWDAVDMANFSHYNIYRLNQDGSRSFVGATPAANHYINALERNDDTNKTDFIVVPVDIWGNQGQDSKKVTLKWPNNAIPKASFTASRTLIAPGDQVTFTNTSSANTESVKWEFTGGDIADSTEDAPVVTYAKAGVYAVKLTAKNKAGETPVEVTEFITVSDAAKGDLALLSAGAKTEASGFTNDSEAPEFAVDGKLDTKWCATGTPPHEITIDLGKVKTISEVHLAHAEAGGEAPDMNTKAYSILVSEDGKDYKQVTRVISNTAGESVDTFPAVNARYVKLSVDKPTQGSDTAVRIYEMAVYGLK</sequence>
<dbReference type="InterPro" id="IPR013783">
    <property type="entry name" value="Ig-like_fold"/>
</dbReference>
<dbReference type="Pfam" id="PF21910">
    <property type="entry name" value="GH85_C"/>
    <property type="match status" value="1"/>
</dbReference>
<keyword evidence="5" id="KW-1185">Reference proteome</keyword>
<dbReference type="PROSITE" id="PS50022">
    <property type="entry name" value="FA58C_3"/>
    <property type="match status" value="1"/>
</dbReference>
<dbReference type="PANTHER" id="PTHR13246">
    <property type="entry name" value="ENDO BETA N-ACETYLGLUCOSAMINIDASE"/>
    <property type="match status" value="1"/>
</dbReference>
<dbReference type="CDD" id="cd06547">
    <property type="entry name" value="GH85_ENGase"/>
    <property type="match status" value="1"/>
</dbReference>
<dbReference type="RefSeq" id="WP_161870104.1">
    <property type="nucleotide sequence ID" value="NZ_MAEI02000001.1"/>
</dbReference>
<dbReference type="SUPFAM" id="SSF49299">
    <property type="entry name" value="PKD domain"/>
    <property type="match status" value="1"/>
</dbReference>
<accession>A0ABV0F0D0</accession>
<evidence type="ECO:0000313" key="4">
    <source>
        <dbReference type="EMBL" id="MEO1781518.1"/>
    </source>
</evidence>
<dbReference type="Pfam" id="PF03644">
    <property type="entry name" value="Glyco_hydro_85"/>
    <property type="match status" value="1"/>
</dbReference>
<dbReference type="SUPFAM" id="SSF49785">
    <property type="entry name" value="Galactose-binding domain-like"/>
    <property type="match status" value="1"/>
</dbReference>
<dbReference type="Proteomes" id="UP001429357">
    <property type="component" value="Unassembled WGS sequence"/>
</dbReference>
<dbReference type="InterPro" id="IPR000421">
    <property type="entry name" value="FA58C"/>
</dbReference>
<dbReference type="Gene3D" id="2.60.120.260">
    <property type="entry name" value="Galactose-binding domain-like"/>
    <property type="match status" value="2"/>
</dbReference>
<dbReference type="Pfam" id="PF00801">
    <property type="entry name" value="PKD"/>
    <property type="match status" value="1"/>
</dbReference>
<dbReference type="InterPro" id="IPR032979">
    <property type="entry name" value="ENGase"/>
</dbReference>
<proteinExistence type="predicted"/>
<dbReference type="EMBL" id="MAEI02000001">
    <property type="protein sequence ID" value="MEO1781518.1"/>
    <property type="molecule type" value="Genomic_DNA"/>
</dbReference>
<dbReference type="InterPro" id="IPR054110">
    <property type="entry name" value="EndoD-like_D2"/>
</dbReference>
<name>A0ABV0F0D0_9ENTE</name>
<gene>
    <name evidence="4" type="ORF">BAU18_001103</name>
</gene>
<dbReference type="InterPro" id="IPR035986">
    <property type="entry name" value="PKD_dom_sf"/>
</dbReference>
<dbReference type="PANTHER" id="PTHR13246:SF1">
    <property type="entry name" value="CYTOSOLIC ENDO-BETA-N-ACETYLGLUCOSAMINIDASE"/>
    <property type="match status" value="1"/>
</dbReference>
<keyword evidence="1" id="KW-0732">Signal</keyword>
<dbReference type="InterPro" id="IPR022409">
    <property type="entry name" value="PKD/Chitinase_dom"/>
</dbReference>
<protein>
    <recommendedName>
        <fullName evidence="6">Mannosyl-glycoprotein endo-beta-N-acetylglucosaminidase</fullName>
    </recommendedName>
</protein>
<feature type="domain" description="PKD" evidence="3">
    <location>
        <begin position="726"/>
        <end position="811"/>
    </location>
</feature>
<dbReference type="InterPro" id="IPR000601">
    <property type="entry name" value="PKD_dom"/>
</dbReference>
<evidence type="ECO:0000313" key="5">
    <source>
        <dbReference type="Proteomes" id="UP001429357"/>
    </source>
</evidence>
<evidence type="ECO:0000256" key="1">
    <source>
        <dbReference type="SAM" id="SignalP"/>
    </source>
</evidence>
<evidence type="ECO:0000259" key="2">
    <source>
        <dbReference type="PROSITE" id="PS50022"/>
    </source>
</evidence>
<feature type="domain" description="F5/8 type C" evidence="2">
    <location>
        <begin position="809"/>
        <end position="951"/>
    </location>
</feature>
<feature type="signal peptide" evidence="1">
    <location>
        <begin position="1"/>
        <end position="24"/>
    </location>
</feature>
<reference evidence="4 5" key="2">
    <citation type="submission" date="2024-02" db="EMBL/GenBank/DDBJ databases">
        <title>The Genome Sequence of Enterococcus diestrammenae JM9A.</title>
        <authorList>
            <person name="Earl A."/>
            <person name="Manson A."/>
            <person name="Gilmore M."/>
            <person name="Sanders J."/>
            <person name="Shea T."/>
            <person name="Howe W."/>
            <person name="Livny J."/>
            <person name="Cuomo C."/>
            <person name="Neafsey D."/>
            <person name="Birren B."/>
        </authorList>
    </citation>
    <scope>NUCLEOTIDE SEQUENCE [LARGE SCALE GENOMIC DNA]</scope>
    <source>
        <strain evidence="4 5">JM9A</strain>
    </source>
</reference>
<dbReference type="Pfam" id="PF00754">
    <property type="entry name" value="F5_F8_type_C"/>
    <property type="match status" value="1"/>
</dbReference>
<dbReference type="Gene3D" id="2.60.40.10">
    <property type="entry name" value="Immunoglobulins"/>
    <property type="match status" value="2"/>
</dbReference>
<comment type="caution">
    <text evidence="4">The sequence shown here is derived from an EMBL/GenBank/DDBJ whole genome shotgun (WGS) entry which is preliminary data.</text>
</comment>
<evidence type="ECO:0000259" key="3">
    <source>
        <dbReference type="PROSITE" id="PS50093"/>
    </source>
</evidence>
<dbReference type="Gene3D" id="3.20.20.80">
    <property type="entry name" value="Glycosidases"/>
    <property type="match status" value="1"/>
</dbReference>
<dbReference type="CDD" id="cd00146">
    <property type="entry name" value="PKD"/>
    <property type="match status" value="1"/>
</dbReference>
<dbReference type="InterPro" id="IPR008979">
    <property type="entry name" value="Galactose-bd-like_sf"/>
</dbReference>
<dbReference type="SMART" id="SM00089">
    <property type="entry name" value="PKD"/>
    <property type="match status" value="1"/>
</dbReference>